<evidence type="ECO:0000313" key="3">
    <source>
        <dbReference type="Proteomes" id="UP001362999"/>
    </source>
</evidence>
<dbReference type="EMBL" id="JAWWNJ010000011">
    <property type="protein sequence ID" value="KAK7045271.1"/>
    <property type="molecule type" value="Genomic_DNA"/>
</dbReference>
<name>A0AAW0D443_9AGAR</name>
<evidence type="ECO:0000313" key="2">
    <source>
        <dbReference type="EMBL" id="KAK7045271.1"/>
    </source>
</evidence>
<feature type="region of interest" description="Disordered" evidence="1">
    <location>
        <begin position="226"/>
        <end position="318"/>
    </location>
</feature>
<organism evidence="2 3">
    <name type="scientific">Favolaschia claudopus</name>
    <dbReference type="NCBI Taxonomy" id="2862362"/>
    <lineage>
        <taxon>Eukaryota</taxon>
        <taxon>Fungi</taxon>
        <taxon>Dikarya</taxon>
        <taxon>Basidiomycota</taxon>
        <taxon>Agaricomycotina</taxon>
        <taxon>Agaricomycetes</taxon>
        <taxon>Agaricomycetidae</taxon>
        <taxon>Agaricales</taxon>
        <taxon>Marasmiineae</taxon>
        <taxon>Mycenaceae</taxon>
        <taxon>Favolaschia</taxon>
    </lineage>
</organism>
<accession>A0AAW0D443</accession>
<keyword evidence="3" id="KW-1185">Reference proteome</keyword>
<comment type="caution">
    <text evidence="2">The sequence shown here is derived from an EMBL/GenBank/DDBJ whole genome shotgun (WGS) entry which is preliminary data.</text>
</comment>
<feature type="compositionally biased region" description="Low complexity" evidence="1">
    <location>
        <begin position="256"/>
        <end position="270"/>
    </location>
</feature>
<evidence type="ECO:0000256" key="1">
    <source>
        <dbReference type="SAM" id="MobiDB-lite"/>
    </source>
</evidence>
<dbReference type="AlphaFoldDB" id="A0AAW0D443"/>
<feature type="region of interest" description="Disordered" evidence="1">
    <location>
        <begin position="67"/>
        <end position="87"/>
    </location>
</feature>
<sequence length="318" mass="32744">CISNRKALTLLVAQLERNRRTFALSTAKKHSFVNAQHKTIFSATYSSEAHPKVRCIKAFVKFRVDSSSSSLQPTSPHQPLESSSPCQFLRPPTSIPTMKYFHQLITVAIAFTSASLSNAALIPIASQSILPPAPSHSGRPSGSHSHMPIAPSGSRGIARPSGFPHHPPPSESGCHIPFPSGSALPANFLRSRSHDMLSASGGIPHPFPSHSAGEFAPHCSGGGVFPSGSIGIGGPLPPSSSQGVIEPSGSVGGEQPSASTTTVVTAPSESQSVEPSATSSLETEAPSSSAIDESSTSESVLEPSGSVDTVGASETTVV</sequence>
<feature type="compositionally biased region" description="Low complexity" evidence="1">
    <location>
        <begin position="135"/>
        <end position="148"/>
    </location>
</feature>
<reference evidence="2 3" key="1">
    <citation type="journal article" date="2024" name="J Genomics">
        <title>Draft genome sequencing and assembly of Favolaschia claudopus CIRM-BRFM 2984 isolated from oak limbs.</title>
        <authorList>
            <person name="Navarro D."/>
            <person name="Drula E."/>
            <person name="Chaduli D."/>
            <person name="Cazenave R."/>
            <person name="Ahrendt S."/>
            <person name="Wang J."/>
            <person name="Lipzen A."/>
            <person name="Daum C."/>
            <person name="Barry K."/>
            <person name="Grigoriev I.V."/>
            <person name="Favel A."/>
            <person name="Rosso M.N."/>
            <person name="Martin F."/>
        </authorList>
    </citation>
    <scope>NUCLEOTIDE SEQUENCE [LARGE SCALE GENOMIC DNA]</scope>
    <source>
        <strain evidence="2 3">CIRM-BRFM 2984</strain>
    </source>
</reference>
<proteinExistence type="predicted"/>
<protein>
    <submittedName>
        <fullName evidence="2">Uncharacterized protein</fullName>
    </submittedName>
</protein>
<feature type="non-terminal residue" evidence="2">
    <location>
        <position position="1"/>
    </location>
</feature>
<gene>
    <name evidence="2" type="ORF">R3P38DRAFT_191419</name>
</gene>
<feature type="compositionally biased region" description="Low complexity" evidence="1">
    <location>
        <begin position="284"/>
        <end position="299"/>
    </location>
</feature>
<feature type="compositionally biased region" description="Polar residues" evidence="1">
    <location>
        <begin position="71"/>
        <end position="86"/>
    </location>
</feature>
<feature type="region of interest" description="Disordered" evidence="1">
    <location>
        <begin position="132"/>
        <end position="177"/>
    </location>
</feature>
<dbReference type="Proteomes" id="UP001362999">
    <property type="component" value="Unassembled WGS sequence"/>
</dbReference>
<feature type="compositionally biased region" description="Polar residues" evidence="1">
    <location>
        <begin position="271"/>
        <end position="282"/>
    </location>
</feature>